<dbReference type="RefSeq" id="XP_028135842.1">
    <property type="nucleotide sequence ID" value="XM_028280041.1"/>
</dbReference>
<dbReference type="Pfam" id="PF21056">
    <property type="entry name" value="ZSWIM1-3_RNaseH-like"/>
    <property type="match status" value="1"/>
</dbReference>
<dbReference type="AlphaFoldDB" id="A0A6P7FLP1"/>
<dbReference type="InterPro" id="IPR048324">
    <property type="entry name" value="ZSWIM1-3_RNaseH-like"/>
</dbReference>
<accession>A0A6P7FLP1</accession>
<protein>
    <submittedName>
        <fullName evidence="4 5">Uncharacterized protein LOC114330636</fullName>
    </submittedName>
</protein>
<keyword evidence="3" id="KW-1185">Reference proteome</keyword>
<gene>
    <name evidence="4 5" type="primary">LOC114330636</name>
</gene>
<reference evidence="4 5" key="1">
    <citation type="submission" date="2025-04" db="UniProtKB">
        <authorList>
            <consortium name="RefSeq"/>
        </authorList>
    </citation>
    <scope>IDENTIFICATION</scope>
    <source>
        <tissue evidence="4 5">Whole insect</tissue>
    </source>
</reference>
<evidence type="ECO:0000259" key="1">
    <source>
        <dbReference type="Pfam" id="PF21056"/>
    </source>
</evidence>
<proteinExistence type="predicted"/>
<name>A0A6P7FLP1_DIAVI</name>
<evidence type="ECO:0000313" key="3">
    <source>
        <dbReference type="Proteomes" id="UP001652700"/>
    </source>
</evidence>
<dbReference type="EnsemblMetazoa" id="XM_050651581.1">
    <property type="protein sequence ID" value="XP_050507538.1"/>
    <property type="gene ID" value="LOC126885154"/>
</dbReference>
<dbReference type="Proteomes" id="UP001652700">
    <property type="component" value="Unplaced"/>
</dbReference>
<dbReference type="PANTHER" id="PTHR33977">
    <property type="entry name" value="ZINC ION BINDING PROTEIN"/>
    <property type="match status" value="1"/>
</dbReference>
<organism evidence="4">
    <name type="scientific">Diabrotica virgifera virgifera</name>
    <name type="common">western corn rootworm</name>
    <dbReference type="NCBI Taxonomy" id="50390"/>
    <lineage>
        <taxon>Eukaryota</taxon>
        <taxon>Metazoa</taxon>
        <taxon>Ecdysozoa</taxon>
        <taxon>Arthropoda</taxon>
        <taxon>Hexapoda</taxon>
        <taxon>Insecta</taxon>
        <taxon>Pterygota</taxon>
        <taxon>Neoptera</taxon>
        <taxon>Endopterygota</taxon>
        <taxon>Coleoptera</taxon>
        <taxon>Polyphaga</taxon>
        <taxon>Cucujiformia</taxon>
        <taxon>Chrysomeloidea</taxon>
        <taxon>Chrysomelidae</taxon>
        <taxon>Galerucinae</taxon>
        <taxon>Diabroticina</taxon>
        <taxon>Diabroticites</taxon>
        <taxon>Diabrotica</taxon>
    </lineage>
</organism>
<evidence type="ECO:0000313" key="5">
    <source>
        <dbReference type="RefSeq" id="XP_028135851.1"/>
    </source>
</evidence>
<feature type="domain" description="ZSWIM1/3 RNaseH-like" evidence="1">
    <location>
        <begin position="31"/>
        <end position="117"/>
    </location>
</feature>
<sequence>MARFDDCSPVLFYKPQGISDTEQPFENVDFVLILMTSAQESLFKQLASSKICIDSTHGTNPYDFQLTTILVVDEYGEGIPVAFLLLNRVDTMTLMHFFSVLKIKVGVIKTEIFMSDDAPEFYNAWINIMKVPTHRLLCIWHVDRNWRKNLQKVNGDQATKGMVYKCLRMVMESTDVNKFHMLLNSVLHELLSDDVTRLFGEYFQEYYSHRPQLWAYCYRKGVGINTNMYLESMHKTLKHVYLEGKKVRRLDRCISALMKLVRDKLFDRLTKNIKGKQTYKIKQILDRHRKGLIISSENITVVDDNTWYVKSNSDNEKYYTVERLLSVCNECELVCKTCKICVHMSSCQCTDYFIKCHLCKHIHSVGNLMVNLTKPVSPTLNNKAEQTCTLIVDHNCQHDDVIDCNKRIKSKLDFLSAHTTDMTINIEQQLKLEKALDVAISYLQPTSQTVKEPANKNINQQLRFESTKKKRKLNVECTLSKPTYSEKKMLEQVFNMEEDN</sequence>
<dbReference type="OrthoDB" id="10031901at2759"/>
<reference evidence="2" key="2">
    <citation type="submission" date="2025-05" db="UniProtKB">
        <authorList>
            <consortium name="EnsemblMetazoa"/>
        </authorList>
    </citation>
    <scope>IDENTIFICATION</scope>
</reference>
<dbReference type="RefSeq" id="XP_028135851.1">
    <property type="nucleotide sequence ID" value="XM_028280050.1"/>
</dbReference>
<evidence type="ECO:0000313" key="2">
    <source>
        <dbReference type="EnsemblMetazoa" id="XP_050507538.1"/>
    </source>
</evidence>
<dbReference type="PANTHER" id="PTHR33977:SF1">
    <property type="entry name" value="ZINC ION BINDING PROTEIN"/>
    <property type="match status" value="1"/>
</dbReference>
<evidence type="ECO:0000313" key="4">
    <source>
        <dbReference type="RefSeq" id="XP_028135842.1"/>
    </source>
</evidence>